<keyword evidence="2" id="KW-1185">Reference proteome</keyword>
<proteinExistence type="predicted"/>
<comment type="caution">
    <text evidence="1">The sequence shown here is derived from an EMBL/GenBank/DDBJ whole genome shotgun (WGS) entry which is preliminary data.</text>
</comment>
<accession>A0A1W0WBF1</accession>
<dbReference type="OrthoDB" id="10629630at2759"/>
<name>A0A1W0WBF1_HYPEX</name>
<organism evidence="1 2">
    <name type="scientific">Hypsibius exemplaris</name>
    <name type="common">Freshwater tardigrade</name>
    <dbReference type="NCBI Taxonomy" id="2072580"/>
    <lineage>
        <taxon>Eukaryota</taxon>
        <taxon>Metazoa</taxon>
        <taxon>Ecdysozoa</taxon>
        <taxon>Tardigrada</taxon>
        <taxon>Eutardigrada</taxon>
        <taxon>Parachela</taxon>
        <taxon>Hypsibioidea</taxon>
        <taxon>Hypsibiidae</taxon>
        <taxon>Hypsibius</taxon>
    </lineage>
</organism>
<evidence type="ECO:0000313" key="1">
    <source>
        <dbReference type="EMBL" id="OQV12545.1"/>
    </source>
</evidence>
<dbReference type="Proteomes" id="UP000192578">
    <property type="component" value="Unassembled WGS sequence"/>
</dbReference>
<evidence type="ECO:0000313" key="2">
    <source>
        <dbReference type="Proteomes" id="UP000192578"/>
    </source>
</evidence>
<reference evidence="2" key="1">
    <citation type="submission" date="2017-01" db="EMBL/GenBank/DDBJ databases">
        <title>Comparative genomics of anhydrobiosis in the tardigrade Hypsibius dujardini.</title>
        <authorList>
            <person name="Yoshida Y."/>
            <person name="Koutsovoulos G."/>
            <person name="Laetsch D."/>
            <person name="Stevens L."/>
            <person name="Kumar S."/>
            <person name="Horikawa D."/>
            <person name="Ishino K."/>
            <person name="Komine S."/>
            <person name="Tomita M."/>
            <person name="Blaxter M."/>
            <person name="Arakawa K."/>
        </authorList>
    </citation>
    <scope>NUCLEOTIDE SEQUENCE [LARGE SCALE GENOMIC DNA]</scope>
    <source>
        <strain evidence="2">Z151</strain>
    </source>
</reference>
<gene>
    <name evidence="1" type="ORF">BV898_13189</name>
</gene>
<dbReference type="AlphaFoldDB" id="A0A1W0WBF1"/>
<protein>
    <submittedName>
        <fullName evidence="1">Uncharacterized protein</fullName>
    </submittedName>
</protein>
<dbReference type="EMBL" id="MTYJ01000142">
    <property type="protein sequence ID" value="OQV12545.1"/>
    <property type="molecule type" value="Genomic_DNA"/>
</dbReference>
<sequence>MAKWTHSRTDEQTLQQNHHSSVARLVHPTIRISSLIHWIEDSFTDLGLPIRLDSLFGYLASEPIPKLLGTNQCGPMVVSYRAEIVDDGRPDKVIFVKAQPQRDWLSWMIKTEAFSPCPKRRDSKPQEEFTANKVDIFLTANEAAQIETSKY</sequence>